<evidence type="ECO:0000313" key="1">
    <source>
        <dbReference type="EMBL" id="CAG8573284.1"/>
    </source>
</evidence>
<gene>
    <name evidence="1" type="ORF">SCALOS_LOCUS5926</name>
</gene>
<comment type="caution">
    <text evidence="1">The sequence shown here is derived from an EMBL/GenBank/DDBJ whole genome shotgun (WGS) entry which is preliminary data.</text>
</comment>
<accession>A0ACA9MEB3</accession>
<dbReference type="EMBL" id="CAJVPM010010467">
    <property type="protein sequence ID" value="CAG8573284.1"/>
    <property type="molecule type" value="Genomic_DNA"/>
</dbReference>
<evidence type="ECO:0000313" key="2">
    <source>
        <dbReference type="Proteomes" id="UP000789860"/>
    </source>
</evidence>
<feature type="non-terminal residue" evidence="1">
    <location>
        <position position="238"/>
    </location>
</feature>
<organism evidence="1 2">
    <name type="scientific">Scutellospora calospora</name>
    <dbReference type="NCBI Taxonomy" id="85575"/>
    <lineage>
        <taxon>Eukaryota</taxon>
        <taxon>Fungi</taxon>
        <taxon>Fungi incertae sedis</taxon>
        <taxon>Mucoromycota</taxon>
        <taxon>Glomeromycotina</taxon>
        <taxon>Glomeromycetes</taxon>
        <taxon>Diversisporales</taxon>
        <taxon>Gigasporaceae</taxon>
        <taxon>Scutellospora</taxon>
    </lineage>
</organism>
<protein>
    <submittedName>
        <fullName evidence="1">8800_t:CDS:1</fullName>
    </submittedName>
</protein>
<dbReference type="Proteomes" id="UP000789860">
    <property type="component" value="Unassembled WGS sequence"/>
</dbReference>
<proteinExistence type="predicted"/>
<sequence>MSNFFLNKSIFEETHKENTQLQTNLSGLQFQYLEENNNLSLLDNLENFEILENNPLENEIWTEEEITKFKILYQNTKDFLEKPDDSDQKLEEEINLTQNDEFKKLFDNGCCEKNCLQQYDYSVVLLRHLNFKNLSKSFQDMFLLGIISATKRPEIVRNSKKTKLSTEYTFEGKSICLNAFKIIYELGDKRWKNLREHFIKNDINLRKDLKTGKIGNRTISFEIVLKIITFIANYAKQN</sequence>
<name>A0ACA9MEB3_9GLOM</name>
<keyword evidence="2" id="KW-1185">Reference proteome</keyword>
<reference evidence="1" key="1">
    <citation type="submission" date="2021-06" db="EMBL/GenBank/DDBJ databases">
        <authorList>
            <person name="Kallberg Y."/>
            <person name="Tangrot J."/>
            <person name="Rosling A."/>
        </authorList>
    </citation>
    <scope>NUCLEOTIDE SEQUENCE</scope>
    <source>
        <strain evidence="1">AU212A</strain>
    </source>
</reference>